<evidence type="ECO:0000256" key="1">
    <source>
        <dbReference type="ARBA" id="ARBA00023015"/>
    </source>
</evidence>
<evidence type="ECO:0000256" key="2">
    <source>
        <dbReference type="ARBA" id="ARBA00023125"/>
    </source>
</evidence>
<dbReference type="PRINTS" id="PR00035">
    <property type="entry name" value="HTHGNTR"/>
</dbReference>
<gene>
    <name evidence="5" type="ORF">E1269_17435</name>
</gene>
<keyword evidence="3" id="KW-0804">Transcription</keyword>
<dbReference type="Gene3D" id="1.10.10.10">
    <property type="entry name" value="Winged helix-like DNA-binding domain superfamily/Winged helix DNA-binding domain"/>
    <property type="match status" value="1"/>
</dbReference>
<dbReference type="PANTHER" id="PTHR43537:SF5">
    <property type="entry name" value="UXU OPERON TRANSCRIPTIONAL REGULATOR"/>
    <property type="match status" value="1"/>
</dbReference>
<sequence>MGASNLMSRESFLEILARFELSGSPCILIAMSQDRKNERAYLALKADIVEGRLRPGQLIVEGELAERYALSKTPVRHALNRLEVEGMVEILPRRGSIVRFFSVRDVQHVYLLRRLLEPEASALAAKRATPEDVERLRELEARAEAARIDGDFSPGAAFHVAVAELARVPPLTAIIEGLQTKVQWFLRVQQLNGEPIPLQHPHKPLIDAIAAGDADQARMITESALTRSITVILESMAELSVPSHTA</sequence>
<dbReference type="InterPro" id="IPR011711">
    <property type="entry name" value="GntR_C"/>
</dbReference>
<keyword evidence="6" id="KW-1185">Reference proteome</keyword>
<dbReference type="InParanoid" id="A0A4R5D585"/>
<dbReference type="CDD" id="cd07377">
    <property type="entry name" value="WHTH_GntR"/>
    <property type="match status" value="1"/>
</dbReference>
<dbReference type="PANTHER" id="PTHR43537">
    <property type="entry name" value="TRANSCRIPTIONAL REGULATOR, GNTR FAMILY"/>
    <property type="match status" value="1"/>
</dbReference>
<dbReference type="SMART" id="SM00895">
    <property type="entry name" value="FCD"/>
    <property type="match status" value="1"/>
</dbReference>
<evidence type="ECO:0000256" key="3">
    <source>
        <dbReference type="ARBA" id="ARBA00023163"/>
    </source>
</evidence>
<dbReference type="Pfam" id="PF07729">
    <property type="entry name" value="FCD"/>
    <property type="match status" value="1"/>
</dbReference>
<organism evidence="5 6">
    <name type="scientific">Jiangella asiatica</name>
    <dbReference type="NCBI Taxonomy" id="2530372"/>
    <lineage>
        <taxon>Bacteria</taxon>
        <taxon>Bacillati</taxon>
        <taxon>Actinomycetota</taxon>
        <taxon>Actinomycetes</taxon>
        <taxon>Jiangellales</taxon>
        <taxon>Jiangellaceae</taxon>
        <taxon>Jiangella</taxon>
    </lineage>
</organism>
<accession>A0A4R5D585</accession>
<dbReference type="PROSITE" id="PS50949">
    <property type="entry name" value="HTH_GNTR"/>
    <property type="match status" value="1"/>
</dbReference>
<protein>
    <submittedName>
        <fullName evidence="5">GntR family transcriptional regulator</fullName>
    </submittedName>
</protein>
<reference evidence="5 6" key="1">
    <citation type="submission" date="2019-03" db="EMBL/GenBank/DDBJ databases">
        <title>Draft genome sequences of novel Actinobacteria.</title>
        <authorList>
            <person name="Sahin N."/>
            <person name="Ay H."/>
            <person name="Saygin H."/>
        </authorList>
    </citation>
    <scope>NUCLEOTIDE SEQUENCE [LARGE SCALE GENOMIC DNA]</scope>
    <source>
        <strain evidence="5 6">5K138</strain>
    </source>
</reference>
<dbReference type="InterPro" id="IPR000524">
    <property type="entry name" value="Tscrpt_reg_HTH_GntR"/>
</dbReference>
<evidence type="ECO:0000313" key="5">
    <source>
        <dbReference type="EMBL" id="TDE08486.1"/>
    </source>
</evidence>
<dbReference type="AlphaFoldDB" id="A0A4R5D585"/>
<feature type="domain" description="HTH gntR-type" evidence="4">
    <location>
        <begin position="34"/>
        <end position="101"/>
    </location>
</feature>
<dbReference type="SMART" id="SM00345">
    <property type="entry name" value="HTH_GNTR"/>
    <property type="match status" value="1"/>
</dbReference>
<dbReference type="GO" id="GO:0003677">
    <property type="term" value="F:DNA binding"/>
    <property type="evidence" value="ECO:0007669"/>
    <property type="project" value="UniProtKB-KW"/>
</dbReference>
<dbReference type="SUPFAM" id="SSF48008">
    <property type="entry name" value="GntR ligand-binding domain-like"/>
    <property type="match status" value="1"/>
</dbReference>
<dbReference type="EMBL" id="SMKZ01000024">
    <property type="protein sequence ID" value="TDE08486.1"/>
    <property type="molecule type" value="Genomic_DNA"/>
</dbReference>
<dbReference type="GO" id="GO:0003700">
    <property type="term" value="F:DNA-binding transcription factor activity"/>
    <property type="evidence" value="ECO:0007669"/>
    <property type="project" value="InterPro"/>
</dbReference>
<dbReference type="SUPFAM" id="SSF46785">
    <property type="entry name" value="Winged helix' DNA-binding domain"/>
    <property type="match status" value="1"/>
</dbReference>
<evidence type="ECO:0000259" key="4">
    <source>
        <dbReference type="PROSITE" id="PS50949"/>
    </source>
</evidence>
<dbReference type="Gene3D" id="1.20.120.530">
    <property type="entry name" value="GntR ligand-binding domain-like"/>
    <property type="match status" value="1"/>
</dbReference>
<name>A0A4R5D585_9ACTN</name>
<proteinExistence type="predicted"/>
<keyword evidence="1" id="KW-0805">Transcription regulation</keyword>
<dbReference type="OrthoDB" id="9816161at2"/>
<dbReference type="Pfam" id="PF00392">
    <property type="entry name" value="GntR"/>
    <property type="match status" value="1"/>
</dbReference>
<dbReference type="InterPro" id="IPR036390">
    <property type="entry name" value="WH_DNA-bd_sf"/>
</dbReference>
<dbReference type="InterPro" id="IPR008920">
    <property type="entry name" value="TF_FadR/GntR_C"/>
</dbReference>
<keyword evidence="2" id="KW-0238">DNA-binding</keyword>
<dbReference type="Proteomes" id="UP000294739">
    <property type="component" value="Unassembled WGS sequence"/>
</dbReference>
<comment type="caution">
    <text evidence="5">The sequence shown here is derived from an EMBL/GenBank/DDBJ whole genome shotgun (WGS) entry which is preliminary data.</text>
</comment>
<dbReference type="InterPro" id="IPR036388">
    <property type="entry name" value="WH-like_DNA-bd_sf"/>
</dbReference>
<evidence type="ECO:0000313" key="6">
    <source>
        <dbReference type="Proteomes" id="UP000294739"/>
    </source>
</evidence>